<feature type="transmembrane region" description="Helical" evidence="8">
    <location>
        <begin position="233"/>
        <end position="254"/>
    </location>
</feature>
<dbReference type="PANTHER" id="PTHR33362:SF5">
    <property type="entry name" value="C4-DICARBOXYLATE TRAP TRANSPORTER LARGE PERMEASE PROTEIN DCTM"/>
    <property type="match status" value="1"/>
</dbReference>
<evidence type="ECO:0000256" key="4">
    <source>
        <dbReference type="ARBA" id="ARBA00022692"/>
    </source>
</evidence>
<feature type="transmembrane region" description="Helical" evidence="8">
    <location>
        <begin position="198"/>
        <end position="221"/>
    </location>
</feature>
<feature type="region of interest" description="Disordered" evidence="7">
    <location>
        <begin position="1"/>
        <end position="25"/>
    </location>
</feature>
<feature type="transmembrane region" description="Helical" evidence="8">
    <location>
        <begin position="284"/>
        <end position="302"/>
    </location>
</feature>
<comment type="subcellular location">
    <subcellularLocation>
        <location evidence="1">Cell inner membrane</location>
        <topology evidence="1">Multi-pass membrane protein</topology>
    </subcellularLocation>
</comment>
<name>A0A9P2TAF4_THEFU</name>
<feature type="transmembrane region" description="Helical" evidence="8">
    <location>
        <begin position="152"/>
        <end position="177"/>
    </location>
</feature>
<dbReference type="PANTHER" id="PTHR33362">
    <property type="entry name" value="SIALIC ACID TRAP TRANSPORTER PERMEASE PROTEIN SIAT-RELATED"/>
    <property type="match status" value="1"/>
</dbReference>
<accession>A0A9P2TAF4</accession>
<evidence type="ECO:0000256" key="3">
    <source>
        <dbReference type="ARBA" id="ARBA00022519"/>
    </source>
</evidence>
<dbReference type="EMBL" id="AOSG01000038">
    <property type="protein sequence ID" value="EOR71360.1"/>
    <property type="molecule type" value="Genomic_DNA"/>
</dbReference>
<keyword evidence="11" id="KW-1185">Reference proteome</keyword>
<sequence length="506" mass="53212">MTSATETSATLDNTNPARSTESTGTVKEGRRPWIVAAVTLIVLGGSAVCVFLPLVPEAIGAMACVMMLALLFLRVPVAVAMLIPSLLGLYALRGMPLIESTFSKLVYNGVAEWTLSVVPMFVLMGLLLWRSGMTDSIYLAGRHWLNWLPGGLAVGTNVAGTGLAAVSGSSVGTAYALARMGIPEMLKAGYDRRMAIGAVIVAGLPGQLIPPSIMLVIYAGIAEVPIGPQLLAGIGPGLLVAVMFTLMIVGFAVVRPELVGKTKGAAVAQDQTTWKERLVSLVRIWPVPLLIVLIIAGMFSGVFTATEVGAAAALFSLIVALMWKRKNRPFAAVVESAVATVSSVGAIFFILIAAAALTSLLTLTGISTGMADAVESLGLGRVQFLLVMVVVYLILGMFMDPMAIMVLTIPILIPTLNSLDISLLWFGVFTVFMGELAVVTPPVGILAFIIHGMVKDPDVNMGHKISLKDVFVSVGWFLPMAIAVAVILILVPEIATFIPDMAAAQK</sequence>
<feature type="transmembrane region" description="Helical" evidence="8">
    <location>
        <begin position="337"/>
        <end position="364"/>
    </location>
</feature>
<keyword evidence="4 8" id="KW-0812">Transmembrane</keyword>
<dbReference type="Pfam" id="PF06808">
    <property type="entry name" value="DctM"/>
    <property type="match status" value="1"/>
</dbReference>
<dbReference type="AlphaFoldDB" id="A0A9P2TAF4"/>
<dbReference type="GO" id="GO:0022857">
    <property type="term" value="F:transmembrane transporter activity"/>
    <property type="evidence" value="ECO:0007669"/>
    <property type="project" value="TreeGrafter"/>
</dbReference>
<organism evidence="10 11">
    <name type="scientific">Thermobifida fusca TM51</name>
    <dbReference type="NCBI Taxonomy" id="1169414"/>
    <lineage>
        <taxon>Bacteria</taxon>
        <taxon>Bacillati</taxon>
        <taxon>Actinomycetota</taxon>
        <taxon>Actinomycetes</taxon>
        <taxon>Streptosporangiales</taxon>
        <taxon>Nocardiopsidaceae</taxon>
        <taxon>Thermobifida</taxon>
    </lineage>
</organism>
<feature type="transmembrane region" description="Helical" evidence="8">
    <location>
        <begin position="470"/>
        <end position="491"/>
    </location>
</feature>
<proteinExistence type="predicted"/>
<dbReference type="InterPro" id="IPR010656">
    <property type="entry name" value="DctM"/>
</dbReference>
<evidence type="ECO:0000256" key="5">
    <source>
        <dbReference type="ARBA" id="ARBA00022989"/>
    </source>
</evidence>
<gene>
    <name evidence="10" type="ORF">TM51_07736</name>
</gene>
<comment type="caution">
    <text evidence="10">The sequence shown here is derived from an EMBL/GenBank/DDBJ whole genome shotgun (WGS) entry which is preliminary data.</text>
</comment>
<evidence type="ECO:0000259" key="9">
    <source>
        <dbReference type="Pfam" id="PF06808"/>
    </source>
</evidence>
<feature type="transmembrane region" description="Helical" evidence="8">
    <location>
        <begin position="424"/>
        <end position="450"/>
    </location>
</feature>
<feature type="transmembrane region" description="Helical" evidence="8">
    <location>
        <begin position="308"/>
        <end position="325"/>
    </location>
</feature>
<feature type="transmembrane region" description="Helical" evidence="8">
    <location>
        <begin position="33"/>
        <end position="53"/>
    </location>
</feature>
<keyword evidence="5 8" id="KW-1133">Transmembrane helix</keyword>
<feature type="domain" description="TRAP C4-dicarboxylate transport system permease DctM subunit" evidence="9">
    <location>
        <begin position="65"/>
        <end position="494"/>
    </location>
</feature>
<reference evidence="10 11" key="1">
    <citation type="journal article" date="2013" name="Genome Announc.">
        <title>Draft Genome Sequence of the Lignocellulose Decomposer Thermobifida fusca Strain TM51.</title>
        <authorList>
            <person name="Toth A."/>
            <person name="Barna T."/>
            <person name="Nagy I."/>
            <person name="Horvath B."/>
            <person name="Nagy I."/>
            <person name="Tancsics A."/>
            <person name="Kriszt B."/>
            <person name="Baka E."/>
            <person name="Fekete C."/>
            <person name="Kukolya J."/>
        </authorList>
    </citation>
    <scope>NUCLEOTIDE SEQUENCE [LARGE SCALE GENOMIC DNA]</scope>
    <source>
        <strain evidence="10 11">TM51</strain>
    </source>
</reference>
<evidence type="ECO:0000256" key="6">
    <source>
        <dbReference type="ARBA" id="ARBA00023136"/>
    </source>
</evidence>
<dbReference type="RefSeq" id="WP_016188669.1">
    <property type="nucleotide sequence ID" value="NZ_AOSG01000038.1"/>
</dbReference>
<evidence type="ECO:0000256" key="1">
    <source>
        <dbReference type="ARBA" id="ARBA00004429"/>
    </source>
</evidence>
<protein>
    <submittedName>
        <fullName evidence="10">TRAP dicarboxylate family transporter DctM subunit</fullName>
    </submittedName>
</protein>
<dbReference type="Proteomes" id="UP000014184">
    <property type="component" value="Unassembled WGS sequence"/>
</dbReference>
<evidence type="ECO:0000256" key="2">
    <source>
        <dbReference type="ARBA" id="ARBA00022475"/>
    </source>
</evidence>
<evidence type="ECO:0000256" key="8">
    <source>
        <dbReference type="SAM" id="Phobius"/>
    </source>
</evidence>
<evidence type="ECO:0000313" key="11">
    <source>
        <dbReference type="Proteomes" id="UP000014184"/>
    </source>
</evidence>
<feature type="transmembrane region" description="Helical" evidence="8">
    <location>
        <begin position="384"/>
        <end position="412"/>
    </location>
</feature>
<dbReference type="InterPro" id="IPR004681">
    <property type="entry name" value="TRAP_DctM"/>
</dbReference>
<dbReference type="GO" id="GO:0005886">
    <property type="term" value="C:plasma membrane"/>
    <property type="evidence" value="ECO:0007669"/>
    <property type="project" value="UniProtKB-SubCell"/>
</dbReference>
<keyword evidence="3" id="KW-0997">Cell inner membrane</keyword>
<evidence type="ECO:0000313" key="10">
    <source>
        <dbReference type="EMBL" id="EOR71360.1"/>
    </source>
</evidence>
<evidence type="ECO:0000256" key="7">
    <source>
        <dbReference type="SAM" id="MobiDB-lite"/>
    </source>
</evidence>
<feature type="transmembrane region" description="Helical" evidence="8">
    <location>
        <begin position="113"/>
        <end position="132"/>
    </location>
</feature>
<feature type="transmembrane region" description="Helical" evidence="8">
    <location>
        <begin position="59"/>
        <end position="92"/>
    </location>
</feature>
<keyword evidence="2" id="KW-1003">Cell membrane</keyword>
<keyword evidence="6 8" id="KW-0472">Membrane</keyword>